<evidence type="ECO:0000313" key="3">
    <source>
        <dbReference type="Proteomes" id="UP001217089"/>
    </source>
</evidence>
<gene>
    <name evidence="2" type="ORF">KUTeg_022026</name>
</gene>
<feature type="region of interest" description="Disordered" evidence="1">
    <location>
        <begin position="1"/>
        <end position="32"/>
    </location>
</feature>
<keyword evidence="3" id="KW-1185">Reference proteome</keyword>
<protein>
    <submittedName>
        <fullName evidence="2">Uncharacterized protein</fullName>
    </submittedName>
</protein>
<sequence>MKESEREFVARSKHGKRKIVDRTPVKTPRKSKRQMIDIWLSPFSPLKKKRTSSSARKTFEKMVKIQTRKEATTYSNGNHQLSIDVTRLSLEEFSWPLVIKDLRDNMPLLFAALAGAVTTNRNEMSKLRITLDDKFWPSILQLGTAFGILMYSRHPRKFNFLQEMWSSGSSQKLFQSFQHLGISKGIKGGLASVDRLRKEFDSEIKNWKQEIEIQVFVLCEIMSK</sequence>
<dbReference type="EMBL" id="JARBDR010000919">
    <property type="protein sequence ID" value="KAJ8300507.1"/>
    <property type="molecule type" value="Genomic_DNA"/>
</dbReference>
<comment type="caution">
    <text evidence="2">The sequence shown here is derived from an EMBL/GenBank/DDBJ whole genome shotgun (WGS) entry which is preliminary data.</text>
</comment>
<accession>A0ABQ9EAD0</accession>
<reference evidence="2 3" key="1">
    <citation type="submission" date="2022-12" db="EMBL/GenBank/DDBJ databases">
        <title>Chromosome-level genome of Tegillarca granosa.</title>
        <authorList>
            <person name="Kim J."/>
        </authorList>
    </citation>
    <scope>NUCLEOTIDE SEQUENCE [LARGE SCALE GENOMIC DNA]</scope>
    <source>
        <strain evidence="2">Teg-2019</strain>
        <tissue evidence="2">Adductor muscle</tissue>
    </source>
</reference>
<dbReference type="Proteomes" id="UP001217089">
    <property type="component" value="Unassembled WGS sequence"/>
</dbReference>
<evidence type="ECO:0000313" key="2">
    <source>
        <dbReference type="EMBL" id="KAJ8300507.1"/>
    </source>
</evidence>
<feature type="compositionally biased region" description="Basic and acidic residues" evidence="1">
    <location>
        <begin position="1"/>
        <end position="10"/>
    </location>
</feature>
<organism evidence="2 3">
    <name type="scientific">Tegillarca granosa</name>
    <name type="common">Malaysian cockle</name>
    <name type="synonym">Anadara granosa</name>
    <dbReference type="NCBI Taxonomy" id="220873"/>
    <lineage>
        <taxon>Eukaryota</taxon>
        <taxon>Metazoa</taxon>
        <taxon>Spiralia</taxon>
        <taxon>Lophotrochozoa</taxon>
        <taxon>Mollusca</taxon>
        <taxon>Bivalvia</taxon>
        <taxon>Autobranchia</taxon>
        <taxon>Pteriomorphia</taxon>
        <taxon>Arcoida</taxon>
        <taxon>Arcoidea</taxon>
        <taxon>Arcidae</taxon>
        <taxon>Tegillarca</taxon>
    </lineage>
</organism>
<name>A0ABQ9EAD0_TEGGR</name>
<evidence type="ECO:0000256" key="1">
    <source>
        <dbReference type="SAM" id="MobiDB-lite"/>
    </source>
</evidence>
<proteinExistence type="predicted"/>